<keyword evidence="3" id="KW-1185">Reference proteome</keyword>
<feature type="compositionally biased region" description="Polar residues" evidence="1">
    <location>
        <begin position="1"/>
        <end position="16"/>
    </location>
</feature>
<dbReference type="Proteomes" id="UP000499080">
    <property type="component" value="Unassembled WGS sequence"/>
</dbReference>
<reference evidence="2 3" key="1">
    <citation type="journal article" date="2019" name="Sci. Rep.">
        <title>Orb-weaving spider Araneus ventricosus genome elucidates the spidroin gene catalogue.</title>
        <authorList>
            <person name="Kono N."/>
            <person name="Nakamura H."/>
            <person name="Ohtoshi R."/>
            <person name="Moran D.A.P."/>
            <person name="Shinohara A."/>
            <person name="Yoshida Y."/>
            <person name="Fujiwara M."/>
            <person name="Mori M."/>
            <person name="Tomita M."/>
            <person name="Arakawa K."/>
        </authorList>
    </citation>
    <scope>NUCLEOTIDE SEQUENCE [LARGE SCALE GENOMIC DNA]</scope>
</reference>
<evidence type="ECO:0000313" key="2">
    <source>
        <dbReference type="EMBL" id="GBN68558.1"/>
    </source>
</evidence>
<feature type="region of interest" description="Disordered" evidence="1">
    <location>
        <begin position="1"/>
        <end position="54"/>
    </location>
</feature>
<comment type="caution">
    <text evidence="2">The sequence shown here is derived from an EMBL/GenBank/DDBJ whole genome shotgun (WGS) entry which is preliminary data.</text>
</comment>
<evidence type="ECO:0000313" key="3">
    <source>
        <dbReference type="Proteomes" id="UP000499080"/>
    </source>
</evidence>
<feature type="compositionally biased region" description="Polar residues" evidence="1">
    <location>
        <begin position="28"/>
        <end position="52"/>
    </location>
</feature>
<name>A0A4Y2QYZ7_ARAVE</name>
<organism evidence="2 3">
    <name type="scientific">Araneus ventricosus</name>
    <name type="common">Orbweaver spider</name>
    <name type="synonym">Epeira ventricosa</name>
    <dbReference type="NCBI Taxonomy" id="182803"/>
    <lineage>
        <taxon>Eukaryota</taxon>
        <taxon>Metazoa</taxon>
        <taxon>Ecdysozoa</taxon>
        <taxon>Arthropoda</taxon>
        <taxon>Chelicerata</taxon>
        <taxon>Arachnida</taxon>
        <taxon>Araneae</taxon>
        <taxon>Araneomorphae</taxon>
        <taxon>Entelegynae</taxon>
        <taxon>Araneoidea</taxon>
        <taxon>Araneidae</taxon>
        <taxon>Araneus</taxon>
    </lineage>
</organism>
<sequence length="84" mass="9343">MAALAYNSTFNNSQLTGFPARTADETPNDSSKASPLQRRPQSINRHTRNPSTALFIVSPTGRDVTWNHVEKSGSRLVIQISRKF</sequence>
<dbReference type="AlphaFoldDB" id="A0A4Y2QYZ7"/>
<proteinExistence type="predicted"/>
<dbReference type="EMBL" id="BGPR01015251">
    <property type="protein sequence ID" value="GBN68558.1"/>
    <property type="molecule type" value="Genomic_DNA"/>
</dbReference>
<accession>A0A4Y2QYZ7</accession>
<gene>
    <name evidence="2" type="ORF">AVEN_114852_1</name>
</gene>
<evidence type="ECO:0000256" key="1">
    <source>
        <dbReference type="SAM" id="MobiDB-lite"/>
    </source>
</evidence>
<protein>
    <submittedName>
        <fullName evidence="2">Uncharacterized protein</fullName>
    </submittedName>
</protein>